<protein>
    <submittedName>
        <fullName evidence="9">Proline porter II</fullName>
    </submittedName>
</protein>
<keyword evidence="6 7" id="KW-0472">Membrane</keyword>
<dbReference type="RefSeq" id="WP_061786804.1">
    <property type="nucleotide sequence ID" value="NZ_LR134406.1"/>
</dbReference>
<dbReference type="InterPro" id="IPR020846">
    <property type="entry name" value="MFS_dom"/>
</dbReference>
<evidence type="ECO:0000313" key="10">
    <source>
        <dbReference type="Proteomes" id="UP000273044"/>
    </source>
</evidence>
<dbReference type="Pfam" id="PF00083">
    <property type="entry name" value="Sugar_tr"/>
    <property type="match status" value="1"/>
</dbReference>
<evidence type="ECO:0000256" key="4">
    <source>
        <dbReference type="ARBA" id="ARBA00022692"/>
    </source>
</evidence>
<feature type="transmembrane region" description="Helical" evidence="7">
    <location>
        <begin position="342"/>
        <end position="363"/>
    </location>
</feature>
<dbReference type="InterPro" id="IPR036259">
    <property type="entry name" value="MFS_trans_sf"/>
</dbReference>
<dbReference type="AlphaFoldDB" id="A0A3S5ESR5"/>
<dbReference type="GeneID" id="64407367"/>
<dbReference type="Proteomes" id="UP000273044">
    <property type="component" value="Chromosome"/>
</dbReference>
<feature type="transmembrane region" description="Helical" evidence="7">
    <location>
        <begin position="24"/>
        <end position="48"/>
    </location>
</feature>
<keyword evidence="4 7" id="KW-0812">Transmembrane</keyword>
<feature type="transmembrane region" description="Helical" evidence="7">
    <location>
        <begin position="383"/>
        <end position="401"/>
    </location>
</feature>
<keyword evidence="3" id="KW-1003">Cell membrane</keyword>
<sequence>MATSTAAPDELADAPKRQPKKSAIAALVGSALEYYDFFIYASASALVFNRLFFDPSNPAVATLLSLATFGVAYVARPVGAFVLGRWGDLKGRRVVMVFTLFLMGIATFAIGCLPTYDQIGVTAPVLLVTCRLAQGFSAGGEQSSANSMSLEHAPDNRRSFTTGWTMFGTQLGQVIAAGVFIPMAAIGEEFFMSVGWRIPFWLSALVVLVGWLIRRTLEEPPQFQAQAAEAGPRVKRDPMRILITRYWGPLVAVTILALHNFETTIFSVWALSYGKAQGIAEAHMLSQTVLVQLSALAAIPLWTLLADKLGRKKIYIGGYIVVAVLLWFYMTQLHDANVIGVYLLGFVMQGIFYSAVNGVWPAFYGEQFPTKVRLSGTSLGTQIGFTITGFAPTIAAALVIGDATDFTPVYLLTIAVMAAVLLTAAFGTRETAFKSLDQLDEEADEAEVTKYGHSL</sequence>
<evidence type="ECO:0000313" key="9">
    <source>
        <dbReference type="EMBL" id="VEH70612.1"/>
    </source>
</evidence>
<evidence type="ECO:0000256" key="7">
    <source>
        <dbReference type="SAM" id="Phobius"/>
    </source>
</evidence>
<dbReference type="PROSITE" id="PS50850">
    <property type="entry name" value="MFS"/>
    <property type="match status" value="1"/>
</dbReference>
<dbReference type="PANTHER" id="PTHR43045">
    <property type="entry name" value="SHIKIMATE TRANSPORTER"/>
    <property type="match status" value="1"/>
</dbReference>
<dbReference type="InterPro" id="IPR005828">
    <property type="entry name" value="MFS_sugar_transport-like"/>
</dbReference>
<organism evidence="9 10">
    <name type="scientific">Arachnia propionica</name>
    <dbReference type="NCBI Taxonomy" id="1750"/>
    <lineage>
        <taxon>Bacteria</taxon>
        <taxon>Bacillati</taxon>
        <taxon>Actinomycetota</taxon>
        <taxon>Actinomycetes</taxon>
        <taxon>Propionibacteriales</taxon>
        <taxon>Propionibacteriaceae</taxon>
        <taxon>Arachnia</taxon>
    </lineage>
</organism>
<evidence type="ECO:0000256" key="3">
    <source>
        <dbReference type="ARBA" id="ARBA00022475"/>
    </source>
</evidence>
<dbReference type="PANTHER" id="PTHR43045:SF1">
    <property type="entry name" value="SHIKIMATE TRANSPORTER"/>
    <property type="match status" value="1"/>
</dbReference>
<reference evidence="9 10" key="1">
    <citation type="submission" date="2018-12" db="EMBL/GenBank/DDBJ databases">
        <authorList>
            <consortium name="Pathogen Informatics"/>
        </authorList>
    </citation>
    <scope>NUCLEOTIDE SEQUENCE [LARGE SCALE GENOMIC DNA]</scope>
    <source>
        <strain evidence="9 10">NCTC12967</strain>
    </source>
</reference>
<feature type="transmembrane region" description="Helical" evidence="7">
    <location>
        <begin position="284"/>
        <end position="302"/>
    </location>
</feature>
<evidence type="ECO:0000256" key="5">
    <source>
        <dbReference type="ARBA" id="ARBA00022989"/>
    </source>
</evidence>
<dbReference type="GO" id="GO:0022857">
    <property type="term" value="F:transmembrane transporter activity"/>
    <property type="evidence" value="ECO:0007669"/>
    <property type="project" value="InterPro"/>
</dbReference>
<feature type="transmembrane region" description="Helical" evidence="7">
    <location>
        <begin position="194"/>
        <end position="213"/>
    </location>
</feature>
<keyword evidence="10" id="KW-1185">Reference proteome</keyword>
<dbReference type="SUPFAM" id="SSF103473">
    <property type="entry name" value="MFS general substrate transporter"/>
    <property type="match status" value="1"/>
</dbReference>
<dbReference type="InterPro" id="IPR011701">
    <property type="entry name" value="MFS"/>
</dbReference>
<evidence type="ECO:0000256" key="6">
    <source>
        <dbReference type="ARBA" id="ARBA00023136"/>
    </source>
</evidence>
<feature type="transmembrane region" description="Helical" evidence="7">
    <location>
        <begin position="60"/>
        <end position="83"/>
    </location>
</feature>
<feature type="transmembrane region" description="Helical" evidence="7">
    <location>
        <begin position="407"/>
        <end position="426"/>
    </location>
</feature>
<keyword evidence="2" id="KW-0813">Transport</keyword>
<evidence type="ECO:0000259" key="8">
    <source>
        <dbReference type="PROSITE" id="PS50850"/>
    </source>
</evidence>
<feature type="domain" description="Major facilitator superfamily (MFS) profile" evidence="8">
    <location>
        <begin position="22"/>
        <end position="432"/>
    </location>
</feature>
<accession>A0A3S5ESR5</accession>
<name>A0A3S5ESR5_9ACTN</name>
<dbReference type="Pfam" id="PF07690">
    <property type="entry name" value="MFS_1"/>
    <property type="match status" value="1"/>
</dbReference>
<feature type="transmembrane region" description="Helical" evidence="7">
    <location>
        <begin position="314"/>
        <end position="330"/>
    </location>
</feature>
<feature type="transmembrane region" description="Helical" evidence="7">
    <location>
        <begin position="95"/>
        <end position="116"/>
    </location>
</feature>
<dbReference type="GO" id="GO:0005886">
    <property type="term" value="C:plasma membrane"/>
    <property type="evidence" value="ECO:0007669"/>
    <property type="project" value="UniProtKB-SubCell"/>
</dbReference>
<keyword evidence="5 7" id="KW-1133">Transmembrane helix</keyword>
<proteinExistence type="predicted"/>
<evidence type="ECO:0000256" key="2">
    <source>
        <dbReference type="ARBA" id="ARBA00022448"/>
    </source>
</evidence>
<feature type="transmembrane region" description="Helical" evidence="7">
    <location>
        <begin position="246"/>
        <end position="272"/>
    </location>
</feature>
<gene>
    <name evidence="9" type="primary">proP</name>
    <name evidence="9" type="ORF">NCTC12967_01914</name>
</gene>
<dbReference type="EMBL" id="LR134406">
    <property type="protein sequence ID" value="VEH70612.1"/>
    <property type="molecule type" value="Genomic_DNA"/>
</dbReference>
<comment type="subcellular location">
    <subcellularLocation>
        <location evidence="1">Cell membrane</location>
        <topology evidence="1">Multi-pass membrane protein</topology>
    </subcellularLocation>
</comment>
<dbReference type="Gene3D" id="1.20.1250.20">
    <property type="entry name" value="MFS general substrate transporter like domains"/>
    <property type="match status" value="1"/>
</dbReference>
<evidence type="ECO:0000256" key="1">
    <source>
        <dbReference type="ARBA" id="ARBA00004651"/>
    </source>
</evidence>